<dbReference type="EMBL" id="LAZR01002186">
    <property type="protein sequence ID" value="KKN33353.1"/>
    <property type="molecule type" value="Genomic_DNA"/>
</dbReference>
<dbReference type="Pfam" id="PF12728">
    <property type="entry name" value="HTH_17"/>
    <property type="match status" value="1"/>
</dbReference>
<dbReference type="Pfam" id="PF10049">
    <property type="entry name" value="DUF2283"/>
    <property type="match status" value="1"/>
</dbReference>
<comment type="caution">
    <text evidence="2">The sequence shown here is derived from an EMBL/GenBank/DDBJ whole genome shotgun (WGS) entry which is preliminary data.</text>
</comment>
<sequence>MKISFDRKADASYIKLSNRKISKTIPVSDYCNVDVDAEGGVVGIELLFISRYMDDFKLWLDLADVAEYFNKSPITIRRWVQEKKIPYYKPGKEYLFIKEDLDEFIRRQKRA</sequence>
<name>A0A0F9SVX5_9ZZZZ</name>
<dbReference type="InterPro" id="IPR010093">
    <property type="entry name" value="SinI_DNA-bd"/>
</dbReference>
<feature type="domain" description="Helix-turn-helix" evidence="1">
    <location>
        <begin position="59"/>
        <end position="108"/>
    </location>
</feature>
<dbReference type="InterPro" id="IPR009061">
    <property type="entry name" value="DNA-bd_dom_put_sf"/>
</dbReference>
<evidence type="ECO:0000259" key="1">
    <source>
        <dbReference type="Pfam" id="PF12728"/>
    </source>
</evidence>
<dbReference type="Gene3D" id="1.10.1660.10">
    <property type="match status" value="1"/>
</dbReference>
<gene>
    <name evidence="2" type="ORF">LCGC14_0804650</name>
</gene>
<proteinExistence type="predicted"/>
<dbReference type="SUPFAM" id="SSF46955">
    <property type="entry name" value="Putative DNA-binding domain"/>
    <property type="match status" value="1"/>
</dbReference>
<evidence type="ECO:0000313" key="2">
    <source>
        <dbReference type="EMBL" id="KKN33353.1"/>
    </source>
</evidence>
<protein>
    <recommendedName>
        <fullName evidence="1">Helix-turn-helix domain-containing protein</fullName>
    </recommendedName>
</protein>
<dbReference type="AlphaFoldDB" id="A0A0F9SVX5"/>
<dbReference type="InterPro" id="IPR041657">
    <property type="entry name" value="HTH_17"/>
</dbReference>
<dbReference type="InterPro" id="IPR019270">
    <property type="entry name" value="DUF2283"/>
</dbReference>
<dbReference type="NCBIfam" id="TIGR01764">
    <property type="entry name" value="excise"/>
    <property type="match status" value="1"/>
</dbReference>
<reference evidence="2" key="1">
    <citation type="journal article" date="2015" name="Nature">
        <title>Complex archaea that bridge the gap between prokaryotes and eukaryotes.</title>
        <authorList>
            <person name="Spang A."/>
            <person name="Saw J.H."/>
            <person name="Jorgensen S.L."/>
            <person name="Zaremba-Niedzwiedzka K."/>
            <person name="Martijn J."/>
            <person name="Lind A.E."/>
            <person name="van Eijk R."/>
            <person name="Schleper C."/>
            <person name="Guy L."/>
            <person name="Ettema T.J."/>
        </authorList>
    </citation>
    <scope>NUCLEOTIDE SEQUENCE</scope>
</reference>
<dbReference type="GO" id="GO:0003677">
    <property type="term" value="F:DNA binding"/>
    <property type="evidence" value="ECO:0007669"/>
    <property type="project" value="InterPro"/>
</dbReference>
<accession>A0A0F9SVX5</accession>
<organism evidence="2">
    <name type="scientific">marine sediment metagenome</name>
    <dbReference type="NCBI Taxonomy" id="412755"/>
    <lineage>
        <taxon>unclassified sequences</taxon>
        <taxon>metagenomes</taxon>
        <taxon>ecological metagenomes</taxon>
    </lineage>
</organism>